<accession>E3FSY5</accession>
<evidence type="ECO:0000313" key="1">
    <source>
        <dbReference type="EMBL" id="ADO74609.1"/>
    </source>
</evidence>
<name>E3FSY5_STIAD</name>
<dbReference type="AlphaFoldDB" id="E3FSY5"/>
<sequence>MRPWSGGRPRDVDVRRLHMERFPFVLPYPRAGGTRGGARGRARSPPAGGLAPACAAIAAALKHRLPAVP</sequence>
<proteinExistence type="predicted"/>
<dbReference type="HOGENOM" id="CLU_2773935_0_0_7"/>
<evidence type="ECO:0000313" key="2">
    <source>
        <dbReference type="Proteomes" id="UP000001351"/>
    </source>
</evidence>
<protein>
    <submittedName>
        <fullName evidence="1">Uncharacterized protein</fullName>
    </submittedName>
</protein>
<gene>
    <name evidence="1" type="ordered locus">STAUR_6852</name>
</gene>
<organism evidence="1 2">
    <name type="scientific">Stigmatella aurantiaca (strain DW4/3-1)</name>
    <dbReference type="NCBI Taxonomy" id="378806"/>
    <lineage>
        <taxon>Bacteria</taxon>
        <taxon>Pseudomonadati</taxon>
        <taxon>Myxococcota</taxon>
        <taxon>Myxococcia</taxon>
        <taxon>Myxococcales</taxon>
        <taxon>Cystobacterineae</taxon>
        <taxon>Archangiaceae</taxon>
        <taxon>Stigmatella</taxon>
    </lineage>
</organism>
<dbReference type="Proteomes" id="UP000001351">
    <property type="component" value="Chromosome"/>
</dbReference>
<keyword evidence="2" id="KW-1185">Reference proteome</keyword>
<dbReference type="KEGG" id="sur:STAUR_6852"/>
<reference evidence="1 2" key="1">
    <citation type="journal article" date="2011" name="Mol. Biol. Evol.">
        <title>Comparative genomic analysis of fruiting body formation in Myxococcales.</title>
        <authorList>
            <person name="Huntley S."/>
            <person name="Hamann N."/>
            <person name="Wegener-Feldbrugge S."/>
            <person name="Treuner-Lange A."/>
            <person name="Kube M."/>
            <person name="Reinhardt R."/>
            <person name="Klages S."/>
            <person name="Muller R."/>
            <person name="Ronning C.M."/>
            <person name="Nierman W.C."/>
            <person name="Sogaard-Andersen L."/>
        </authorList>
    </citation>
    <scope>NUCLEOTIDE SEQUENCE [LARGE SCALE GENOMIC DNA]</scope>
    <source>
        <strain evidence="1 2">DW4/3-1</strain>
    </source>
</reference>
<dbReference type="EMBL" id="CP002271">
    <property type="protein sequence ID" value="ADO74609.1"/>
    <property type="molecule type" value="Genomic_DNA"/>
</dbReference>